<keyword evidence="2" id="KW-1185">Reference proteome</keyword>
<accession>A0A368FJ46</accession>
<dbReference type="OrthoDB" id="5862088at2759"/>
<dbReference type="Proteomes" id="UP000252519">
    <property type="component" value="Unassembled WGS sequence"/>
</dbReference>
<sequence>MRILFISIRKQPSTTAAAEKVLATILAGEKPPGFDWVITVADGSPREYFVHRKVLADASPTLEVIMHTHTSLPNEQLMMVSHEDRFILTSTHAADMKTVQQIVFKNL</sequence>
<evidence type="ECO:0000313" key="2">
    <source>
        <dbReference type="Proteomes" id="UP000252519"/>
    </source>
</evidence>
<evidence type="ECO:0008006" key="3">
    <source>
        <dbReference type="Google" id="ProtNLM"/>
    </source>
</evidence>
<dbReference type="EMBL" id="JOJR01001439">
    <property type="protein sequence ID" value="RCN30890.1"/>
    <property type="molecule type" value="Genomic_DNA"/>
</dbReference>
<gene>
    <name evidence="1" type="ORF">ANCCAN_23333</name>
</gene>
<name>A0A368FJ46_ANCCA</name>
<comment type="caution">
    <text evidence="1">The sequence shown here is derived from an EMBL/GenBank/DDBJ whole genome shotgun (WGS) entry which is preliminary data.</text>
</comment>
<protein>
    <recommendedName>
        <fullName evidence="3">BTB domain-containing protein</fullName>
    </recommendedName>
</protein>
<proteinExistence type="predicted"/>
<evidence type="ECO:0000313" key="1">
    <source>
        <dbReference type="EMBL" id="RCN30890.1"/>
    </source>
</evidence>
<dbReference type="STRING" id="29170.A0A368FJ46"/>
<organism evidence="1 2">
    <name type="scientific">Ancylostoma caninum</name>
    <name type="common">Dog hookworm</name>
    <dbReference type="NCBI Taxonomy" id="29170"/>
    <lineage>
        <taxon>Eukaryota</taxon>
        <taxon>Metazoa</taxon>
        <taxon>Ecdysozoa</taxon>
        <taxon>Nematoda</taxon>
        <taxon>Chromadorea</taxon>
        <taxon>Rhabditida</taxon>
        <taxon>Rhabditina</taxon>
        <taxon>Rhabditomorpha</taxon>
        <taxon>Strongyloidea</taxon>
        <taxon>Ancylostomatidae</taxon>
        <taxon>Ancylostomatinae</taxon>
        <taxon>Ancylostoma</taxon>
    </lineage>
</organism>
<reference evidence="1 2" key="1">
    <citation type="submission" date="2014-10" db="EMBL/GenBank/DDBJ databases">
        <title>Draft genome of the hookworm Ancylostoma caninum.</title>
        <authorList>
            <person name="Mitreva M."/>
        </authorList>
    </citation>
    <scope>NUCLEOTIDE SEQUENCE [LARGE SCALE GENOMIC DNA]</scope>
    <source>
        <strain evidence="1 2">Baltimore</strain>
    </source>
</reference>
<dbReference type="AlphaFoldDB" id="A0A368FJ46"/>